<keyword evidence="4 15" id="KW-0812">Transmembrane</keyword>
<dbReference type="CDD" id="cd19051">
    <property type="entry name" value="LGIC_TM_cation"/>
    <property type="match status" value="1"/>
</dbReference>
<dbReference type="Proteomes" id="UP000694845">
    <property type="component" value="Unplaced"/>
</dbReference>
<feature type="transmembrane region" description="Helical" evidence="15">
    <location>
        <begin position="462"/>
        <end position="482"/>
    </location>
</feature>
<dbReference type="PANTHER" id="PTHR18945">
    <property type="entry name" value="NEUROTRANSMITTER GATED ION CHANNEL"/>
    <property type="match status" value="1"/>
</dbReference>
<evidence type="ECO:0000256" key="6">
    <source>
        <dbReference type="ARBA" id="ARBA00023018"/>
    </source>
</evidence>
<dbReference type="KEGG" id="aplc:110982532"/>
<keyword evidence="13 15" id="KW-0407">Ion channel</keyword>
<keyword evidence="6" id="KW-0770">Synapse</keyword>
<dbReference type="CDD" id="cd18997">
    <property type="entry name" value="LGIC_ECD_nAChR"/>
    <property type="match status" value="1"/>
</dbReference>
<dbReference type="InterPro" id="IPR006202">
    <property type="entry name" value="Neur_chan_lig-bd"/>
</dbReference>
<keyword evidence="11" id="KW-0325">Glycoprotein</keyword>
<dbReference type="InterPro" id="IPR018000">
    <property type="entry name" value="Neurotransmitter_ion_chnl_CS"/>
</dbReference>
<comment type="similarity">
    <text evidence="1">Belongs to the ligand-gated ion channel (TC 1.A.9) family. Acetylcholine receptor (TC 1.A.9.1) subfamily.</text>
</comment>
<evidence type="ECO:0000256" key="14">
    <source>
        <dbReference type="ARBA" id="ARBA00034099"/>
    </source>
</evidence>
<dbReference type="NCBIfam" id="TIGR00860">
    <property type="entry name" value="LIC"/>
    <property type="match status" value="1"/>
</dbReference>
<evidence type="ECO:0000256" key="12">
    <source>
        <dbReference type="ARBA" id="ARBA00023286"/>
    </source>
</evidence>
<feature type="domain" description="Neurotransmitter-gated ion-channel transmembrane" evidence="17">
    <location>
        <begin position="251"/>
        <end position="479"/>
    </location>
</feature>
<dbReference type="Pfam" id="PF02931">
    <property type="entry name" value="Neur_chan_LBD"/>
    <property type="match status" value="1"/>
</dbReference>
<dbReference type="GO" id="GO:0045211">
    <property type="term" value="C:postsynaptic membrane"/>
    <property type="evidence" value="ECO:0007669"/>
    <property type="project" value="InterPro"/>
</dbReference>
<dbReference type="SUPFAM" id="SSF63712">
    <property type="entry name" value="Nicotinic receptor ligand binding domain-like"/>
    <property type="match status" value="1"/>
</dbReference>
<dbReference type="PRINTS" id="PR00254">
    <property type="entry name" value="NICOTINICR"/>
</dbReference>
<evidence type="ECO:0000256" key="9">
    <source>
        <dbReference type="ARBA" id="ARBA00023157"/>
    </source>
</evidence>
<dbReference type="GO" id="GO:0004888">
    <property type="term" value="F:transmembrane signaling receptor activity"/>
    <property type="evidence" value="ECO:0007669"/>
    <property type="project" value="InterPro"/>
</dbReference>
<evidence type="ECO:0000256" key="10">
    <source>
        <dbReference type="ARBA" id="ARBA00023170"/>
    </source>
</evidence>
<dbReference type="Gene3D" id="1.20.58.390">
    <property type="entry name" value="Neurotransmitter-gated ion-channel transmembrane domain"/>
    <property type="match status" value="2"/>
</dbReference>
<evidence type="ECO:0000256" key="5">
    <source>
        <dbReference type="ARBA" id="ARBA00022989"/>
    </source>
</evidence>
<sequence>MDRFTTHCVLAFLLFFNVIQANYTTTTSYGCVLCATGTYRLVTTLMQNYSKVVRPAESPTDPIVVRYGVALQQIIDMDERNQILTTNVWLRQHWTDASLRWNSEDFDGIKKITLPSTDIWKPDIVLYNIADDKFEGIMKTNAEIEDNGQVSWYAPAIFKSSCKIKIRFFPFDEQRCKLELGSWAFTTNHLDLVNRTDAGDIASFIHNGEWVLKGMPLERKLIKYNCCKYPYSLLHFTIIVQRRSLFYVFNMLVPCMLVSALTMLSFYLPADAGEKVTLCITILLSLTVFLLLVAETMPPTSDVIPLIAQYYLTTMILVSVSTLMTVVVLHIHHKGVYASRPPAWLRKLTVDYLAQVLCLRSCRSLHGAQTVPRISFENAPAMREVNNTVYKPVNMDCNQLEMNNMMTSKRDVLGMGRRNRLQQTLDLIAINLGKIVERYEEEDMDKEMRCEWIRIAYIIDRLFMWMFGLTTVIATLSIFLQVPSFG</sequence>
<evidence type="ECO:0000259" key="17">
    <source>
        <dbReference type="Pfam" id="PF02932"/>
    </source>
</evidence>
<keyword evidence="8 15" id="KW-0472">Membrane</keyword>
<gene>
    <name evidence="19" type="primary">LOC110982532</name>
</gene>
<keyword evidence="12" id="KW-1071">Ligand-gated ion channel</keyword>
<accession>A0A8B7YW42</accession>
<evidence type="ECO:0000313" key="18">
    <source>
        <dbReference type="Proteomes" id="UP000694845"/>
    </source>
</evidence>
<dbReference type="SUPFAM" id="SSF90112">
    <property type="entry name" value="Neurotransmitter-gated ion-channel transmembrane pore"/>
    <property type="match status" value="1"/>
</dbReference>
<evidence type="ECO:0000313" key="19">
    <source>
        <dbReference type="RefSeq" id="XP_022096705.1"/>
    </source>
</evidence>
<feature type="signal peptide" evidence="15">
    <location>
        <begin position="1"/>
        <end position="21"/>
    </location>
</feature>
<keyword evidence="10" id="KW-0675">Receptor</keyword>
<evidence type="ECO:0000256" key="13">
    <source>
        <dbReference type="ARBA" id="ARBA00023303"/>
    </source>
</evidence>
<evidence type="ECO:0000256" key="11">
    <source>
        <dbReference type="ARBA" id="ARBA00023180"/>
    </source>
</evidence>
<dbReference type="InterPro" id="IPR006201">
    <property type="entry name" value="Neur_channel"/>
</dbReference>
<proteinExistence type="inferred from homology"/>
<evidence type="ECO:0000256" key="7">
    <source>
        <dbReference type="ARBA" id="ARBA00023065"/>
    </source>
</evidence>
<dbReference type="Pfam" id="PF02932">
    <property type="entry name" value="Neur_chan_memb"/>
    <property type="match status" value="1"/>
</dbReference>
<dbReference type="PRINTS" id="PR00252">
    <property type="entry name" value="NRIONCHANNEL"/>
</dbReference>
<evidence type="ECO:0000259" key="16">
    <source>
        <dbReference type="Pfam" id="PF02931"/>
    </source>
</evidence>
<feature type="transmembrane region" description="Helical" evidence="15">
    <location>
        <begin position="276"/>
        <end position="294"/>
    </location>
</feature>
<evidence type="ECO:0000256" key="1">
    <source>
        <dbReference type="ARBA" id="ARBA00009237"/>
    </source>
</evidence>
<dbReference type="RefSeq" id="XP_022096705.1">
    <property type="nucleotide sequence ID" value="XM_022241013.1"/>
</dbReference>
<keyword evidence="9" id="KW-1015">Disulfide bond</keyword>
<comment type="subcellular location">
    <subcellularLocation>
        <location evidence="14">Synaptic cell membrane</location>
        <topology evidence="14">Multi-pass membrane protein</topology>
    </subcellularLocation>
</comment>
<dbReference type="InterPro" id="IPR006029">
    <property type="entry name" value="Neurotrans-gated_channel_TM"/>
</dbReference>
<dbReference type="OrthoDB" id="5975154at2759"/>
<keyword evidence="3" id="KW-1003">Cell membrane</keyword>
<dbReference type="AlphaFoldDB" id="A0A8B7YW42"/>
<evidence type="ECO:0000256" key="2">
    <source>
        <dbReference type="ARBA" id="ARBA00022448"/>
    </source>
</evidence>
<dbReference type="InterPro" id="IPR002394">
    <property type="entry name" value="Nicotinic_acetylcholine_rcpt"/>
</dbReference>
<dbReference type="Gene3D" id="2.70.170.10">
    <property type="entry name" value="Neurotransmitter-gated ion-channel ligand-binding domain"/>
    <property type="match status" value="1"/>
</dbReference>
<protein>
    <submittedName>
        <fullName evidence="19">Neuronal acetylcholine receptor subunit alpha-10-like isoform X1</fullName>
    </submittedName>
</protein>
<keyword evidence="2 15" id="KW-0813">Transport</keyword>
<feature type="transmembrane region" description="Helical" evidence="15">
    <location>
        <begin position="306"/>
        <end position="331"/>
    </location>
</feature>
<dbReference type="GO" id="GO:0022848">
    <property type="term" value="F:acetylcholine-gated monoatomic cation-selective channel activity"/>
    <property type="evidence" value="ECO:0007669"/>
    <property type="project" value="InterPro"/>
</dbReference>
<name>A0A8B7YW42_ACAPL</name>
<keyword evidence="15" id="KW-0732">Signal</keyword>
<reference evidence="19" key="1">
    <citation type="submission" date="2025-08" db="UniProtKB">
        <authorList>
            <consortium name="RefSeq"/>
        </authorList>
    </citation>
    <scope>IDENTIFICATION</scope>
</reference>
<evidence type="ECO:0000256" key="8">
    <source>
        <dbReference type="ARBA" id="ARBA00023136"/>
    </source>
</evidence>
<feature type="domain" description="Neurotransmitter-gated ion-channel ligand-binding" evidence="16">
    <location>
        <begin position="39"/>
        <end position="243"/>
    </location>
</feature>
<keyword evidence="18" id="KW-1185">Reference proteome</keyword>
<dbReference type="FunFam" id="2.70.170.10:FF:000016">
    <property type="entry name" value="Nicotinic acetylcholine receptor subunit"/>
    <property type="match status" value="1"/>
</dbReference>
<feature type="chain" id="PRO_5034965155" evidence="15">
    <location>
        <begin position="22"/>
        <end position="486"/>
    </location>
</feature>
<evidence type="ECO:0000256" key="15">
    <source>
        <dbReference type="RuleBase" id="RU000687"/>
    </source>
</evidence>
<dbReference type="InterPro" id="IPR036719">
    <property type="entry name" value="Neuro-gated_channel_TM_sf"/>
</dbReference>
<evidence type="ECO:0000256" key="3">
    <source>
        <dbReference type="ARBA" id="ARBA00022475"/>
    </source>
</evidence>
<dbReference type="InterPro" id="IPR038050">
    <property type="entry name" value="Neuro_actylchol_rec"/>
</dbReference>
<organism evidence="18 19">
    <name type="scientific">Acanthaster planci</name>
    <name type="common">Crown-of-thorns starfish</name>
    <dbReference type="NCBI Taxonomy" id="133434"/>
    <lineage>
        <taxon>Eukaryota</taxon>
        <taxon>Metazoa</taxon>
        <taxon>Echinodermata</taxon>
        <taxon>Eleutherozoa</taxon>
        <taxon>Asterozoa</taxon>
        <taxon>Asteroidea</taxon>
        <taxon>Valvatacea</taxon>
        <taxon>Valvatida</taxon>
        <taxon>Acanthasteridae</taxon>
        <taxon>Acanthaster</taxon>
    </lineage>
</organism>
<dbReference type="InterPro" id="IPR036734">
    <property type="entry name" value="Neur_chan_lig-bd_sf"/>
</dbReference>
<dbReference type="PROSITE" id="PS00236">
    <property type="entry name" value="NEUROTR_ION_CHANNEL"/>
    <property type="match status" value="1"/>
</dbReference>
<keyword evidence="7 15" id="KW-0406">Ion transport</keyword>
<evidence type="ECO:0000256" key="4">
    <source>
        <dbReference type="ARBA" id="ARBA00022692"/>
    </source>
</evidence>
<feature type="transmembrane region" description="Helical" evidence="15">
    <location>
        <begin position="245"/>
        <end position="269"/>
    </location>
</feature>
<dbReference type="PROSITE" id="PS51257">
    <property type="entry name" value="PROKAR_LIPOPROTEIN"/>
    <property type="match status" value="1"/>
</dbReference>
<dbReference type="FunFam" id="1.20.58.390:FF:000073">
    <property type="entry name" value="Neuronal acetylcholine receptor subunit alpha-9-II"/>
    <property type="match status" value="1"/>
</dbReference>
<keyword evidence="5 15" id="KW-1133">Transmembrane helix</keyword>
<dbReference type="GeneID" id="110982532"/>